<dbReference type="RefSeq" id="WP_116883402.1">
    <property type="nucleotide sequence ID" value="NZ_CABMMC010000014.1"/>
</dbReference>
<dbReference type="Proteomes" id="UP000576225">
    <property type="component" value="Unassembled WGS sequence"/>
</dbReference>
<name>A0A2U1B481_9BACT</name>
<reference evidence="2 3" key="1">
    <citation type="submission" date="2018-04" db="EMBL/GenBank/DDBJ databases">
        <title>Genomic Encyclopedia of Type Strains, Phase IV (KMG-IV): sequencing the most valuable type-strain genomes for metagenomic binning, comparative biology and taxonomic classification.</title>
        <authorList>
            <person name="Goeker M."/>
        </authorList>
    </citation>
    <scope>NUCLEOTIDE SEQUENCE [LARGE SCALE GENOMIC DNA]</scope>
    <source>
        <strain evidence="2 3">DSM 14823</strain>
    </source>
</reference>
<dbReference type="EMBL" id="JABAEW010000060">
    <property type="protein sequence ID" value="NMD88809.1"/>
    <property type="molecule type" value="Genomic_DNA"/>
</dbReference>
<keyword evidence="3" id="KW-1185">Reference proteome</keyword>
<evidence type="ECO:0000313" key="4">
    <source>
        <dbReference type="Proteomes" id="UP000576225"/>
    </source>
</evidence>
<protein>
    <submittedName>
        <fullName evidence="1">C_GCAxxG_C_C family protein</fullName>
    </submittedName>
</protein>
<dbReference type="EMBL" id="QEKH01000008">
    <property type="protein sequence ID" value="PVY43496.1"/>
    <property type="molecule type" value="Genomic_DNA"/>
</dbReference>
<accession>A0A2U1B481</accession>
<reference evidence="1 4" key="2">
    <citation type="submission" date="2020-04" db="EMBL/GenBank/DDBJ databases">
        <authorList>
            <person name="Hitch T.C.A."/>
            <person name="Wylensek D."/>
            <person name="Clavel T."/>
        </authorList>
    </citation>
    <scope>NUCLEOTIDE SEQUENCE [LARGE SCALE GENOMIC DNA]</scope>
    <source>
        <strain evidence="1 4">COR2-253-APC-1A</strain>
    </source>
</reference>
<sequence length="108" mass="11629">MKQASDFFHAEDNLNCAQSVLKYFDAPAAQIAEFKAFGGGRAPEGLCGALYAAKALLGDDRKFAELCSEFAARTEGALTCKELKGEVKFPCPACVNLAATLVEKYKEK</sequence>
<dbReference type="OrthoDB" id="9791535at2"/>
<dbReference type="AlphaFoldDB" id="A0A2U1B481"/>
<gene>
    <name evidence="2" type="ORF">C8D82_10821</name>
    <name evidence="1" type="ORF">HF882_19675</name>
</gene>
<proteinExistence type="predicted"/>
<dbReference type="Proteomes" id="UP000245959">
    <property type="component" value="Unassembled WGS sequence"/>
</dbReference>
<evidence type="ECO:0000313" key="1">
    <source>
        <dbReference type="EMBL" id="NMD88809.1"/>
    </source>
</evidence>
<dbReference type="GeneID" id="78294706"/>
<evidence type="ECO:0000313" key="3">
    <source>
        <dbReference type="Proteomes" id="UP000245959"/>
    </source>
</evidence>
<evidence type="ECO:0000313" key="2">
    <source>
        <dbReference type="EMBL" id="PVY43496.1"/>
    </source>
</evidence>
<comment type="caution">
    <text evidence="2">The sequence shown here is derived from an EMBL/GenBank/DDBJ whole genome shotgun (WGS) entry which is preliminary data.</text>
</comment>
<organism evidence="2 3">
    <name type="scientific">Victivallis vadensis</name>
    <dbReference type="NCBI Taxonomy" id="172901"/>
    <lineage>
        <taxon>Bacteria</taxon>
        <taxon>Pseudomonadati</taxon>
        <taxon>Lentisphaerota</taxon>
        <taxon>Lentisphaeria</taxon>
        <taxon>Victivallales</taxon>
        <taxon>Victivallaceae</taxon>
        <taxon>Victivallis</taxon>
    </lineage>
</organism>